<keyword evidence="2" id="KW-1185">Reference proteome</keyword>
<name>A0ACB0YI73_MELEN</name>
<sequence>MPLIISHLRLTFLSNMFAKNACNNTEDQVLIDREYFQKYFGDKCLEENGQIKFEFFANLYPIIDTSEKDLSVNEQDKLINKFIGEFEIRLKRTRIMLDQQFMGNFWNLLKFGNLLKFLDNTLRSEMDRFNSENKLITKVLNDKWKNSNLYEILNQFYIEFEGVERANENNRNGEKKKIIKIDEGKDHGKDDGKLRKYLDKIYHLDDDVKAKRKEAIQWIEKQVEMWLNKQCSSVGIKYKGTL</sequence>
<protein>
    <submittedName>
        <fullName evidence="1">Uncharacterized protein</fullName>
    </submittedName>
</protein>
<evidence type="ECO:0000313" key="2">
    <source>
        <dbReference type="Proteomes" id="UP001497535"/>
    </source>
</evidence>
<organism evidence="1 2">
    <name type="scientific">Meloidogyne enterolobii</name>
    <name type="common">Root-knot nematode worm</name>
    <name type="synonym">Meloidogyne mayaguensis</name>
    <dbReference type="NCBI Taxonomy" id="390850"/>
    <lineage>
        <taxon>Eukaryota</taxon>
        <taxon>Metazoa</taxon>
        <taxon>Ecdysozoa</taxon>
        <taxon>Nematoda</taxon>
        <taxon>Chromadorea</taxon>
        <taxon>Rhabditida</taxon>
        <taxon>Tylenchina</taxon>
        <taxon>Tylenchomorpha</taxon>
        <taxon>Tylenchoidea</taxon>
        <taxon>Meloidogynidae</taxon>
        <taxon>Meloidogyninae</taxon>
        <taxon>Meloidogyne</taxon>
    </lineage>
</organism>
<dbReference type="Proteomes" id="UP001497535">
    <property type="component" value="Unassembled WGS sequence"/>
</dbReference>
<reference evidence="1" key="1">
    <citation type="submission" date="2023-11" db="EMBL/GenBank/DDBJ databases">
        <authorList>
            <person name="Poullet M."/>
        </authorList>
    </citation>
    <scope>NUCLEOTIDE SEQUENCE</scope>
    <source>
        <strain evidence="1">E1834</strain>
    </source>
</reference>
<comment type="caution">
    <text evidence="1">The sequence shown here is derived from an EMBL/GenBank/DDBJ whole genome shotgun (WGS) entry which is preliminary data.</text>
</comment>
<gene>
    <name evidence="1" type="ORF">MENTE1834_LOCUS12512</name>
</gene>
<dbReference type="EMBL" id="CAVMJV010000013">
    <property type="protein sequence ID" value="CAK5047827.1"/>
    <property type="molecule type" value="Genomic_DNA"/>
</dbReference>
<proteinExistence type="predicted"/>
<evidence type="ECO:0000313" key="1">
    <source>
        <dbReference type="EMBL" id="CAK5047827.1"/>
    </source>
</evidence>
<accession>A0ACB0YI73</accession>